<dbReference type="OrthoDB" id="96314at2759"/>
<accession>X6MRR7</accession>
<gene>
    <name evidence="5" type="ORF">RFI_20637</name>
</gene>
<dbReference type="PANTHER" id="PTHR43108:SF8">
    <property type="entry name" value="SD21168P"/>
    <property type="match status" value="1"/>
</dbReference>
<organism evidence="5 6">
    <name type="scientific">Reticulomyxa filosa</name>
    <dbReference type="NCBI Taxonomy" id="46433"/>
    <lineage>
        <taxon>Eukaryota</taxon>
        <taxon>Sar</taxon>
        <taxon>Rhizaria</taxon>
        <taxon>Retaria</taxon>
        <taxon>Foraminifera</taxon>
        <taxon>Monothalamids</taxon>
        <taxon>Reticulomyxidae</taxon>
        <taxon>Reticulomyxa</taxon>
    </lineage>
</organism>
<dbReference type="Proteomes" id="UP000023152">
    <property type="component" value="Unassembled WGS sequence"/>
</dbReference>
<dbReference type="CDD" id="cd16147">
    <property type="entry name" value="G6S"/>
    <property type="match status" value="1"/>
</dbReference>
<dbReference type="InterPro" id="IPR017850">
    <property type="entry name" value="Alkaline_phosphatase_core_sf"/>
</dbReference>
<dbReference type="GO" id="GO:0005539">
    <property type="term" value="F:glycosaminoglycan binding"/>
    <property type="evidence" value="ECO:0007669"/>
    <property type="project" value="TreeGrafter"/>
</dbReference>
<dbReference type="Gene3D" id="3.40.720.10">
    <property type="entry name" value="Alkaline Phosphatase, subunit A"/>
    <property type="match status" value="1"/>
</dbReference>
<evidence type="ECO:0000259" key="4">
    <source>
        <dbReference type="Pfam" id="PF16347"/>
    </source>
</evidence>
<proteinExistence type="inferred from homology"/>
<feature type="domain" description="Sulfatase N-terminal" evidence="3">
    <location>
        <begin position="26"/>
        <end position="369"/>
    </location>
</feature>
<evidence type="ECO:0000256" key="1">
    <source>
        <dbReference type="ARBA" id="ARBA00008779"/>
    </source>
</evidence>
<dbReference type="InterPro" id="IPR000917">
    <property type="entry name" value="Sulfatase_N"/>
</dbReference>
<reference evidence="5 6" key="1">
    <citation type="journal article" date="2013" name="Curr. Biol.">
        <title>The Genome of the Foraminiferan Reticulomyxa filosa.</title>
        <authorList>
            <person name="Glockner G."/>
            <person name="Hulsmann N."/>
            <person name="Schleicher M."/>
            <person name="Noegel A.A."/>
            <person name="Eichinger L."/>
            <person name="Gallinger C."/>
            <person name="Pawlowski J."/>
            <person name="Sierra R."/>
            <person name="Euteneuer U."/>
            <person name="Pillet L."/>
            <person name="Moustafa A."/>
            <person name="Platzer M."/>
            <person name="Groth M."/>
            <person name="Szafranski K."/>
            <person name="Schliwa M."/>
        </authorList>
    </citation>
    <scope>NUCLEOTIDE SEQUENCE [LARGE SCALE GENOMIC DNA]</scope>
</reference>
<evidence type="ECO:0000313" key="6">
    <source>
        <dbReference type="Proteomes" id="UP000023152"/>
    </source>
</evidence>
<name>X6MRR7_RETFI</name>
<comment type="similarity">
    <text evidence="1">Belongs to the sulfatase family.</text>
</comment>
<keyword evidence="6" id="KW-1185">Reference proteome</keyword>
<dbReference type="SUPFAM" id="SSF53649">
    <property type="entry name" value="Alkaline phosphatase-like"/>
    <property type="match status" value="1"/>
</dbReference>
<keyword evidence="2" id="KW-0732">Signal</keyword>
<evidence type="ECO:0000313" key="5">
    <source>
        <dbReference type="EMBL" id="ETO16703.1"/>
    </source>
</evidence>
<dbReference type="OMA" id="YWDILIG"/>
<evidence type="ECO:0000259" key="3">
    <source>
        <dbReference type="Pfam" id="PF00884"/>
    </source>
</evidence>
<dbReference type="PANTHER" id="PTHR43108">
    <property type="entry name" value="N-ACETYLGLUCOSAMINE-6-SULFATASE FAMILY MEMBER"/>
    <property type="match status" value="1"/>
</dbReference>
<dbReference type="AlphaFoldDB" id="X6MRR7"/>
<sequence>MTRLALTLLWCLYFANVGVFGQTRKPNIVFVLTDDQDILLNSMSALPQTKALIVDQGITFTNAFVSSPVCCVSRASYLTGRYVHNHHTYNNSLDGGCSNQTWQQNQEQRTYAIQANNAGYLTFYSGKYLNEYGSQAAGGVAHIPKGWDDWQALVGNSVYYNYTISNNGAAEVFKTVNAKMNKLTFFFLKKKKQTNKHTYIHTYESHGDNYENDYLTDVIKEKALSFLQSHNWEDYDAPPFLMVLATPAAHAPFTPAPQYMNVSSGNAPRTPNWNYVNNPDKHELIRDMTAMANSQIAQSDAIYRDRLGTLRSVDDMVAAVYNQIVLAGQINNTYFIYTSDHGFHLGQFGMGFDKRQLYETDLRIPLVCRKGEIATFIVFLVCITCEEKYKAINSMIPFKLKKKLLVIIFMSGPGIARGVETDVMALNIDIAPTISQLATRNVPEDMDGRSLLPFVLGDESERETDSFQQYLVEYFGEGSKAHYQEPESCGSGIQGYSASVCDSWNNTYHCIRSIDYSANQINGTIYCLFTCFGAAKQVIPCGFGTPESEGEYYTLDTDPWSLTNVWSTLSSSDVANYASALTSFEQCQGQTECNAMREFYSKKRELLHYFFKTIHINDCSFFDLLSNWNVSNGVDELFKCNKVRIYQKHKITNKKKLRRGEKITKKRKTTILELVYELHILKLKKGSEEKKQNNKVYSAKVSPGSWTYHKKTIKKGEGKGKKQ</sequence>
<feature type="chain" id="PRO_5004975849" evidence="2">
    <location>
        <begin position="22"/>
        <end position="723"/>
    </location>
</feature>
<dbReference type="Pfam" id="PF16347">
    <property type="entry name" value="SGSH_C"/>
    <property type="match status" value="1"/>
</dbReference>
<protein>
    <submittedName>
        <fullName evidence="5">Uncharacterized protein</fullName>
    </submittedName>
</protein>
<comment type="caution">
    <text evidence="5">The sequence shown here is derived from an EMBL/GenBank/DDBJ whole genome shotgun (WGS) entry which is preliminary data.</text>
</comment>
<dbReference type="Pfam" id="PF00884">
    <property type="entry name" value="Sulfatase"/>
    <property type="match status" value="1"/>
</dbReference>
<dbReference type="EMBL" id="ASPP01017937">
    <property type="protein sequence ID" value="ETO16703.1"/>
    <property type="molecule type" value="Genomic_DNA"/>
</dbReference>
<dbReference type="InterPro" id="IPR032506">
    <property type="entry name" value="SGSH_C"/>
</dbReference>
<feature type="domain" description="N-sulphoglucosamine sulphohydrolase C-terminal" evidence="4">
    <location>
        <begin position="414"/>
        <end position="475"/>
    </location>
</feature>
<feature type="signal peptide" evidence="2">
    <location>
        <begin position="1"/>
        <end position="21"/>
    </location>
</feature>
<dbReference type="GO" id="GO:0008449">
    <property type="term" value="F:N-acetylglucosamine-6-sulfatase activity"/>
    <property type="evidence" value="ECO:0007669"/>
    <property type="project" value="TreeGrafter"/>
</dbReference>
<evidence type="ECO:0000256" key="2">
    <source>
        <dbReference type="SAM" id="SignalP"/>
    </source>
</evidence>